<evidence type="ECO:0000313" key="2">
    <source>
        <dbReference type="Proteomes" id="UP000011509"/>
    </source>
</evidence>
<comment type="caution">
    <text evidence="1">The sequence shown here is derived from an EMBL/GenBank/DDBJ whole genome shotgun (WGS) entry which is preliminary data.</text>
</comment>
<reference evidence="1 2" key="1">
    <citation type="journal article" date="2014" name="PLoS Genet.">
        <title>Phylogenetically driven sequencing of extremely halophilic archaea reveals strategies for static and dynamic osmo-response.</title>
        <authorList>
            <person name="Becker E.A."/>
            <person name="Seitzer P.M."/>
            <person name="Tritt A."/>
            <person name="Larsen D."/>
            <person name="Krusor M."/>
            <person name="Yao A.I."/>
            <person name="Wu D."/>
            <person name="Madern D."/>
            <person name="Eisen J.A."/>
            <person name="Darling A.E."/>
            <person name="Facciotti M.T."/>
        </authorList>
    </citation>
    <scope>NUCLEOTIDE SEQUENCE [LARGE SCALE GENOMIC DNA]</scope>
    <source>
        <strain evidence="1 2">DSM 10284</strain>
    </source>
</reference>
<name>M0E9E3_9EURY</name>
<dbReference type="AlphaFoldDB" id="M0E9E3"/>
<accession>M0E9E3</accession>
<sequence>MSLTTHLSLVSPDRNALLDVVEGAEAAFLEYGLAPDIGGVQAIAGAPATSDGTIRATDEDALPDHFSSELLVEIDRFDADSVHYAAIRGLPVVERVVREEVQGRSAVVIQSSKQTGAGPKYRVYRYDAIEEAYETVSKAGE</sequence>
<organism evidence="1 2">
    <name type="scientific">Halorubrum coriense DSM 10284</name>
    <dbReference type="NCBI Taxonomy" id="1227466"/>
    <lineage>
        <taxon>Archaea</taxon>
        <taxon>Methanobacteriati</taxon>
        <taxon>Methanobacteriota</taxon>
        <taxon>Stenosarchaea group</taxon>
        <taxon>Halobacteria</taxon>
        <taxon>Halobacteriales</taxon>
        <taxon>Haloferacaceae</taxon>
        <taxon>Halorubrum</taxon>
    </lineage>
</organism>
<proteinExistence type="predicted"/>
<keyword evidence="2" id="KW-1185">Reference proteome</keyword>
<dbReference type="OrthoDB" id="379833at2157"/>
<dbReference type="PATRIC" id="fig|1227466.3.peg.3197"/>
<evidence type="ECO:0000313" key="1">
    <source>
        <dbReference type="EMBL" id="ELZ43673.1"/>
    </source>
</evidence>
<dbReference type="EMBL" id="AOJL01000061">
    <property type="protein sequence ID" value="ELZ43673.1"/>
    <property type="molecule type" value="Genomic_DNA"/>
</dbReference>
<protein>
    <submittedName>
        <fullName evidence="1">Uncharacterized protein</fullName>
    </submittedName>
</protein>
<dbReference type="RefSeq" id="WP_006114733.1">
    <property type="nucleotide sequence ID" value="NZ_AOJL01000061.1"/>
</dbReference>
<dbReference type="Proteomes" id="UP000011509">
    <property type="component" value="Unassembled WGS sequence"/>
</dbReference>
<gene>
    <name evidence="1" type="ORF">C464_16017</name>
</gene>